<organism evidence="8 9">
    <name type="scientific">Syntrophobotulus glycolicus (strain DSM 8271 / FlGlyR)</name>
    <dbReference type="NCBI Taxonomy" id="645991"/>
    <lineage>
        <taxon>Bacteria</taxon>
        <taxon>Bacillati</taxon>
        <taxon>Bacillota</taxon>
        <taxon>Clostridia</taxon>
        <taxon>Eubacteriales</taxon>
        <taxon>Desulfitobacteriaceae</taxon>
        <taxon>Syntrophobotulus</taxon>
    </lineage>
</organism>
<dbReference type="EMBL" id="CP002547">
    <property type="protein sequence ID" value="ADY54759.1"/>
    <property type="molecule type" value="Genomic_DNA"/>
</dbReference>
<evidence type="ECO:0000313" key="9">
    <source>
        <dbReference type="Proteomes" id="UP000007488"/>
    </source>
</evidence>
<evidence type="ECO:0000256" key="2">
    <source>
        <dbReference type="ARBA" id="ARBA00011838"/>
    </source>
</evidence>
<dbReference type="STRING" id="645991.Sgly_0393"/>
<evidence type="ECO:0000313" key="8">
    <source>
        <dbReference type="EMBL" id="ADY54759.1"/>
    </source>
</evidence>
<keyword evidence="4 6" id="KW-0687">Ribonucleoprotein</keyword>
<evidence type="ECO:0000256" key="6">
    <source>
        <dbReference type="HAMAP-Rule" id="MF_01328"/>
    </source>
</evidence>
<feature type="region of interest" description="Disordered" evidence="7">
    <location>
        <begin position="52"/>
        <end position="77"/>
    </location>
</feature>
<dbReference type="GO" id="GO:0019843">
    <property type="term" value="F:rRNA binding"/>
    <property type="evidence" value="ECO:0007669"/>
    <property type="project" value="UniProtKB-UniRule"/>
</dbReference>
<comment type="function">
    <text evidence="6">Forms part of the polypeptide exit tunnel.</text>
</comment>
<comment type="function">
    <text evidence="6">One of the primary rRNA binding proteins, this protein initially binds near the 5'-end of the 23S rRNA. It is important during the early stages of 50S assembly. It makes multiple contacts with different domains of the 23S rRNA in the assembled 50S subunit and ribosome.</text>
</comment>
<dbReference type="AlphaFoldDB" id="F0SY09"/>
<dbReference type="NCBIfam" id="TIGR03953">
    <property type="entry name" value="rplD_bact"/>
    <property type="match status" value="1"/>
</dbReference>
<comment type="similarity">
    <text evidence="1 6">Belongs to the universal ribosomal protein uL4 family.</text>
</comment>
<dbReference type="InterPro" id="IPR002136">
    <property type="entry name" value="Ribosomal_uL4"/>
</dbReference>
<dbReference type="Proteomes" id="UP000007488">
    <property type="component" value="Chromosome"/>
</dbReference>
<protein>
    <recommendedName>
        <fullName evidence="5 6">Large ribosomal subunit protein uL4</fullName>
    </recommendedName>
</protein>
<dbReference type="Gene3D" id="3.40.1370.10">
    <property type="match status" value="1"/>
</dbReference>
<dbReference type="GO" id="GO:0005840">
    <property type="term" value="C:ribosome"/>
    <property type="evidence" value="ECO:0007669"/>
    <property type="project" value="UniProtKB-KW"/>
</dbReference>
<dbReference type="RefSeq" id="WP_013623630.1">
    <property type="nucleotide sequence ID" value="NC_015172.1"/>
</dbReference>
<accession>F0SY09</accession>
<dbReference type="InterPro" id="IPR023574">
    <property type="entry name" value="Ribosomal_uL4_dom_sf"/>
</dbReference>
<reference evidence="8 9" key="1">
    <citation type="journal article" date="2011" name="Stand. Genomic Sci.">
        <title>Complete genome sequence of Syntrophobotulus glycolicus type strain (FlGlyR).</title>
        <authorList>
            <person name="Han C."/>
            <person name="Mwirichia R."/>
            <person name="Chertkov O."/>
            <person name="Held B."/>
            <person name="Lapidus A."/>
            <person name="Nolan M."/>
            <person name="Lucas S."/>
            <person name="Hammon N."/>
            <person name="Deshpande S."/>
            <person name="Cheng J.F."/>
            <person name="Tapia R."/>
            <person name="Goodwin L."/>
            <person name="Pitluck S."/>
            <person name="Huntemann M."/>
            <person name="Liolios K."/>
            <person name="Ivanova N."/>
            <person name="Pagani I."/>
            <person name="Mavromatis K."/>
            <person name="Ovchinikova G."/>
            <person name="Pati A."/>
            <person name="Chen A."/>
            <person name="Palaniappan K."/>
            <person name="Land M."/>
            <person name="Hauser L."/>
            <person name="Brambilla E.M."/>
            <person name="Rohde M."/>
            <person name="Spring S."/>
            <person name="Sikorski J."/>
            <person name="Goker M."/>
            <person name="Woyke T."/>
            <person name="Bristow J."/>
            <person name="Eisen J.A."/>
            <person name="Markowitz V."/>
            <person name="Hugenholtz P."/>
            <person name="Kyrpides N.C."/>
            <person name="Klenk H.P."/>
            <person name="Detter J.C."/>
        </authorList>
    </citation>
    <scope>NUCLEOTIDE SEQUENCE [LARGE SCALE GENOMIC DNA]</scope>
    <source>
        <strain evidence="9">DSM 8271 / FlGlyR</strain>
    </source>
</reference>
<proteinExistence type="inferred from homology"/>
<dbReference type="HOGENOM" id="CLU_041575_5_2_9"/>
<evidence type="ECO:0000256" key="1">
    <source>
        <dbReference type="ARBA" id="ARBA00010528"/>
    </source>
</evidence>
<keyword evidence="6" id="KW-0694">RNA-binding</keyword>
<evidence type="ECO:0000256" key="3">
    <source>
        <dbReference type="ARBA" id="ARBA00022980"/>
    </source>
</evidence>
<keyword evidence="6" id="KW-0699">rRNA-binding</keyword>
<comment type="subunit">
    <text evidence="2 6">Part of the 50S ribosomal subunit.</text>
</comment>
<evidence type="ECO:0000256" key="4">
    <source>
        <dbReference type="ARBA" id="ARBA00023274"/>
    </source>
</evidence>
<dbReference type="SUPFAM" id="SSF52166">
    <property type="entry name" value="Ribosomal protein L4"/>
    <property type="match status" value="1"/>
</dbReference>
<dbReference type="PANTHER" id="PTHR10746">
    <property type="entry name" value="50S RIBOSOMAL PROTEIN L4"/>
    <property type="match status" value="1"/>
</dbReference>
<evidence type="ECO:0000256" key="5">
    <source>
        <dbReference type="ARBA" id="ARBA00035244"/>
    </source>
</evidence>
<dbReference type="OrthoDB" id="9803201at2"/>
<evidence type="ECO:0000256" key="7">
    <source>
        <dbReference type="SAM" id="MobiDB-lite"/>
    </source>
</evidence>
<dbReference type="GO" id="GO:0006412">
    <property type="term" value="P:translation"/>
    <property type="evidence" value="ECO:0007669"/>
    <property type="project" value="UniProtKB-UniRule"/>
</dbReference>
<gene>
    <name evidence="6" type="primary">rplD</name>
    <name evidence="8" type="ordered locus">Sgly_0393</name>
</gene>
<name>F0SY09_SYNGF</name>
<reference evidence="9" key="2">
    <citation type="submission" date="2011-02" db="EMBL/GenBank/DDBJ databases">
        <title>The complete genome of Syntrophobotulus glycolicus DSM 8271.</title>
        <authorList>
            <person name="Lucas S."/>
            <person name="Copeland A."/>
            <person name="Lapidus A."/>
            <person name="Bruce D."/>
            <person name="Goodwin L."/>
            <person name="Pitluck S."/>
            <person name="Kyrpides N."/>
            <person name="Mavromatis K."/>
            <person name="Pagani I."/>
            <person name="Ivanova N."/>
            <person name="Mikhailova N."/>
            <person name="Chertkov O."/>
            <person name="Held B."/>
            <person name="Detter J.C."/>
            <person name="Tapia R."/>
            <person name="Han C."/>
            <person name="Land M."/>
            <person name="Hauser L."/>
            <person name="Markowitz V."/>
            <person name="Cheng J.-F."/>
            <person name="Hugenholtz P."/>
            <person name="Woyke T."/>
            <person name="Wu D."/>
            <person name="Spring S."/>
            <person name="Schroeder M."/>
            <person name="Brambilla E."/>
            <person name="Klenk H.-P."/>
            <person name="Eisen J.A."/>
        </authorList>
    </citation>
    <scope>NUCLEOTIDE SEQUENCE [LARGE SCALE GENOMIC DNA]</scope>
    <source>
        <strain evidence="9">DSM 8271 / FlGlyR</strain>
    </source>
</reference>
<dbReference type="InterPro" id="IPR013005">
    <property type="entry name" value="Ribosomal_uL4-like"/>
</dbReference>
<dbReference type="KEGG" id="sgy:Sgly_0393"/>
<dbReference type="PANTHER" id="PTHR10746:SF6">
    <property type="entry name" value="LARGE RIBOSOMAL SUBUNIT PROTEIN UL4M"/>
    <property type="match status" value="1"/>
</dbReference>
<keyword evidence="3 6" id="KW-0689">Ribosomal protein</keyword>
<dbReference type="GO" id="GO:1990904">
    <property type="term" value="C:ribonucleoprotein complex"/>
    <property type="evidence" value="ECO:0007669"/>
    <property type="project" value="UniProtKB-KW"/>
</dbReference>
<dbReference type="GO" id="GO:0003735">
    <property type="term" value="F:structural constituent of ribosome"/>
    <property type="evidence" value="ECO:0007669"/>
    <property type="project" value="InterPro"/>
</dbReference>
<dbReference type="eggNOG" id="COG0088">
    <property type="taxonomic scope" value="Bacteria"/>
</dbReference>
<dbReference type="HAMAP" id="MF_01328_B">
    <property type="entry name" value="Ribosomal_uL4_B"/>
    <property type="match status" value="1"/>
</dbReference>
<keyword evidence="9" id="KW-1185">Reference proteome</keyword>
<feature type="compositionally biased region" description="Basic residues" evidence="7">
    <location>
        <begin position="60"/>
        <end position="71"/>
    </location>
</feature>
<sequence>MPKVQVVNMQGSPVGEIELNERIFGVTPNIGVMHSVVVAQMANARVGTHSTLGRSEVRGGGRKPWRQKGTGRARAGTIRSPLWRGGGIVFGPKPRDYSKKVPKKVKRLALCSALSSKVNESNLIVVDDLKFDAPKTKDMVKFLEAIKVDRKALVVTEGSDKNVQLSARNIQGVKTASAESINVVDLLKHDVLVISKQAVIKAEEVYGNA</sequence>
<dbReference type="Pfam" id="PF00573">
    <property type="entry name" value="Ribosomal_L4"/>
    <property type="match status" value="1"/>
</dbReference>